<dbReference type="PANTHER" id="PTHR31885">
    <property type="entry name" value="GH04784P"/>
    <property type="match status" value="1"/>
</dbReference>
<dbReference type="RefSeq" id="WP_133361112.1">
    <property type="nucleotide sequence ID" value="NZ_SMUV01000072.1"/>
</dbReference>
<keyword evidence="8" id="KW-1185">Reference proteome</keyword>
<evidence type="ECO:0000313" key="7">
    <source>
        <dbReference type="EMBL" id="TDK43106.1"/>
    </source>
</evidence>
<feature type="transmembrane region" description="Helical" evidence="6">
    <location>
        <begin position="199"/>
        <end position="218"/>
    </location>
</feature>
<dbReference type="PANTHER" id="PTHR31885:SF6">
    <property type="entry name" value="GH04784P"/>
    <property type="match status" value="1"/>
</dbReference>
<evidence type="ECO:0000256" key="1">
    <source>
        <dbReference type="ARBA" id="ARBA00004141"/>
    </source>
</evidence>
<organism evidence="7 8">
    <name type="scientific">Antarcticimicrobium luteum</name>
    <dbReference type="NCBI Taxonomy" id="2547397"/>
    <lineage>
        <taxon>Bacteria</taxon>
        <taxon>Pseudomonadati</taxon>
        <taxon>Pseudomonadota</taxon>
        <taxon>Alphaproteobacteria</taxon>
        <taxon>Rhodobacterales</taxon>
        <taxon>Paracoccaceae</taxon>
        <taxon>Antarcticimicrobium</taxon>
    </lineage>
</organism>
<feature type="transmembrane region" description="Helical" evidence="6">
    <location>
        <begin position="76"/>
        <end position="96"/>
    </location>
</feature>
<feature type="transmembrane region" description="Helical" evidence="6">
    <location>
        <begin position="163"/>
        <end position="187"/>
    </location>
</feature>
<gene>
    <name evidence="7" type="ORF">E1832_17770</name>
</gene>
<protein>
    <submittedName>
        <fullName evidence="7">Lysoplasmalogenase</fullName>
    </submittedName>
</protein>
<comment type="similarity">
    <text evidence="2">Belongs to the TMEM86 family.</text>
</comment>
<feature type="transmembrane region" description="Helical" evidence="6">
    <location>
        <begin position="37"/>
        <end position="64"/>
    </location>
</feature>
<keyword evidence="3 6" id="KW-0812">Transmembrane</keyword>
<evidence type="ECO:0000256" key="6">
    <source>
        <dbReference type="SAM" id="Phobius"/>
    </source>
</evidence>
<proteinExistence type="inferred from homology"/>
<comment type="caution">
    <text evidence="7">The sequence shown here is derived from an EMBL/GenBank/DDBJ whole genome shotgun (WGS) entry which is preliminary data.</text>
</comment>
<dbReference type="AlphaFoldDB" id="A0A4R5UVM8"/>
<feature type="transmembrane region" description="Helical" evidence="6">
    <location>
        <begin position="108"/>
        <end position="126"/>
    </location>
</feature>
<sequence>MTALTLAALACAFVCALGYLPLVARNPGLLRSAVKTAAVLLLAAAAAMAQAPALLILALALCALGDWLLSRPSERAFMAGVGAFAAGHLAYIALFLTREGADPGQLTSGWRLAALAGFGLLGAAMAARIAPRAGALRLPVLVYIPIILGMGACALTLPPAGALALALPAAMAFIASDLILAWEVFLARPGHRLLRLAPYAVWPLYWGAQAGFLAAFALPAP</sequence>
<feature type="transmembrane region" description="Helical" evidence="6">
    <location>
        <begin position="138"/>
        <end position="157"/>
    </location>
</feature>
<accession>A0A4R5UVM8</accession>
<evidence type="ECO:0000256" key="2">
    <source>
        <dbReference type="ARBA" id="ARBA00007375"/>
    </source>
</evidence>
<dbReference type="Proteomes" id="UP000295301">
    <property type="component" value="Unassembled WGS sequence"/>
</dbReference>
<evidence type="ECO:0000256" key="4">
    <source>
        <dbReference type="ARBA" id="ARBA00022989"/>
    </source>
</evidence>
<dbReference type="Pfam" id="PF07947">
    <property type="entry name" value="YhhN"/>
    <property type="match status" value="1"/>
</dbReference>
<dbReference type="OrthoDB" id="345840at2"/>
<evidence type="ECO:0000256" key="5">
    <source>
        <dbReference type="ARBA" id="ARBA00023136"/>
    </source>
</evidence>
<name>A0A4R5UVM8_9RHOB</name>
<dbReference type="EMBL" id="SMUV01000072">
    <property type="protein sequence ID" value="TDK43106.1"/>
    <property type="molecule type" value="Genomic_DNA"/>
</dbReference>
<evidence type="ECO:0000313" key="8">
    <source>
        <dbReference type="Proteomes" id="UP000295301"/>
    </source>
</evidence>
<keyword evidence="5 6" id="KW-0472">Membrane</keyword>
<keyword evidence="4 6" id="KW-1133">Transmembrane helix</keyword>
<evidence type="ECO:0000256" key="3">
    <source>
        <dbReference type="ARBA" id="ARBA00022692"/>
    </source>
</evidence>
<dbReference type="GO" id="GO:0016020">
    <property type="term" value="C:membrane"/>
    <property type="evidence" value="ECO:0007669"/>
    <property type="project" value="UniProtKB-SubCell"/>
</dbReference>
<reference evidence="7 8" key="1">
    <citation type="submission" date="2019-03" db="EMBL/GenBank/DDBJ databases">
        <title>Ruegeria lutea sp. nov., a novel strain, isolated from marine sediment, the Masan Bay, South Korea.</title>
        <authorList>
            <person name="Kim J."/>
            <person name="Kim D.-Y."/>
            <person name="Lee S.-S."/>
        </authorList>
    </citation>
    <scope>NUCLEOTIDE SEQUENCE [LARGE SCALE GENOMIC DNA]</scope>
    <source>
        <strain evidence="7 8">318-1</strain>
    </source>
</reference>
<dbReference type="GO" id="GO:0016787">
    <property type="term" value="F:hydrolase activity"/>
    <property type="evidence" value="ECO:0007669"/>
    <property type="project" value="TreeGrafter"/>
</dbReference>
<dbReference type="InterPro" id="IPR012506">
    <property type="entry name" value="TMEM86B-like"/>
</dbReference>
<comment type="subcellular location">
    <subcellularLocation>
        <location evidence="1">Membrane</location>
        <topology evidence="1">Multi-pass membrane protein</topology>
    </subcellularLocation>
</comment>